<evidence type="ECO:0000313" key="1">
    <source>
        <dbReference type="EMBL" id="CAL1686364.1"/>
    </source>
</evidence>
<protein>
    <submittedName>
        <fullName evidence="1">Uncharacterized protein</fullName>
    </submittedName>
</protein>
<dbReference type="AlphaFoldDB" id="A0AAV2P0H2"/>
<organism evidence="1 2">
    <name type="scientific">Lasius platythorax</name>
    <dbReference type="NCBI Taxonomy" id="488582"/>
    <lineage>
        <taxon>Eukaryota</taxon>
        <taxon>Metazoa</taxon>
        <taxon>Ecdysozoa</taxon>
        <taxon>Arthropoda</taxon>
        <taxon>Hexapoda</taxon>
        <taxon>Insecta</taxon>
        <taxon>Pterygota</taxon>
        <taxon>Neoptera</taxon>
        <taxon>Endopterygota</taxon>
        <taxon>Hymenoptera</taxon>
        <taxon>Apocrita</taxon>
        <taxon>Aculeata</taxon>
        <taxon>Formicoidea</taxon>
        <taxon>Formicidae</taxon>
        <taxon>Formicinae</taxon>
        <taxon>Lasius</taxon>
        <taxon>Lasius</taxon>
    </lineage>
</organism>
<gene>
    <name evidence="1" type="ORF">LPLAT_LOCUS11677</name>
</gene>
<sequence length="92" mass="10322">MNLFTFDRKAQGVVEAGRDAEKRARGGEQSAIVISYPSRPRLVKPLDTGLENVNRSSTVRRLDGSRLLFKSSFARRIGSVPTDQPFREKETV</sequence>
<reference evidence="1" key="1">
    <citation type="submission" date="2024-04" db="EMBL/GenBank/DDBJ databases">
        <authorList>
            <consortium name="Molecular Ecology Group"/>
        </authorList>
    </citation>
    <scope>NUCLEOTIDE SEQUENCE</scope>
</reference>
<dbReference type="Proteomes" id="UP001497644">
    <property type="component" value="Chromosome 6"/>
</dbReference>
<evidence type="ECO:0000313" key="2">
    <source>
        <dbReference type="Proteomes" id="UP001497644"/>
    </source>
</evidence>
<keyword evidence="2" id="KW-1185">Reference proteome</keyword>
<proteinExistence type="predicted"/>
<accession>A0AAV2P0H2</accession>
<name>A0AAV2P0H2_9HYME</name>
<dbReference type="EMBL" id="OZ034829">
    <property type="protein sequence ID" value="CAL1686364.1"/>
    <property type="molecule type" value="Genomic_DNA"/>
</dbReference>